<evidence type="ECO:0000313" key="2">
    <source>
        <dbReference type="Proteomes" id="UP000013827"/>
    </source>
</evidence>
<dbReference type="AlphaFoldDB" id="A0A0D3IPW3"/>
<dbReference type="HOGENOM" id="CLU_1374476_0_0_1"/>
<dbReference type="RefSeq" id="XP_005765727.1">
    <property type="nucleotide sequence ID" value="XM_005765670.1"/>
</dbReference>
<evidence type="ECO:0000313" key="1">
    <source>
        <dbReference type="EnsemblProtists" id="EOD13298"/>
    </source>
</evidence>
<protein>
    <submittedName>
        <fullName evidence="1">Uncharacterized protein</fullName>
    </submittedName>
</protein>
<keyword evidence="2" id="KW-1185">Reference proteome</keyword>
<reference evidence="2" key="1">
    <citation type="journal article" date="2013" name="Nature">
        <title>Pan genome of the phytoplankton Emiliania underpins its global distribution.</title>
        <authorList>
            <person name="Read B.A."/>
            <person name="Kegel J."/>
            <person name="Klute M.J."/>
            <person name="Kuo A."/>
            <person name="Lefebvre S.C."/>
            <person name="Maumus F."/>
            <person name="Mayer C."/>
            <person name="Miller J."/>
            <person name="Monier A."/>
            <person name="Salamov A."/>
            <person name="Young J."/>
            <person name="Aguilar M."/>
            <person name="Claverie J.M."/>
            <person name="Frickenhaus S."/>
            <person name="Gonzalez K."/>
            <person name="Herman E.K."/>
            <person name="Lin Y.C."/>
            <person name="Napier J."/>
            <person name="Ogata H."/>
            <person name="Sarno A.F."/>
            <person name="Shmutz J."/>
            <person name="Schroeder D."/>
            <person name="de Vargas C."/>
            <person name="Verret F."/>
            <person name="von Dassow P."/>
            <person name="Valentin K."/>
            <person name="Van de Peer Y."/>
            <person name="Wheeler G."/>
            <person name="Dacks J.B."/>
            <person name="Delwiche C.F."/>
            <person name="Dyhrman S.T."/>
            <person name="Glockner G."/>
            <person name="John U."/>
            <person name="Richards T."/>
            <person name="Worden A.Z."/>
            <person name="Zhang X."/>
            <person name="Grigoriev I.V."/>
            <person name="Allen A.E."/>
            <person name="Bidle K."/>
            <person name="Borodovsky M."/>
            <person name="Bowler C."/>
            <person name="Brownlee C."/>
            <person name="Cock J.M."/>
            <person name="Elias M."/>
            <person name="Gladyshev V.N."/>
            <person name="Groth M."/>
            <person name="Guda C."/>
            <person name="Hadaegh A."/>
            <person name="Iglesias-Rodriguez M.D."/>
            <person name="Jenkins J."/>
            <person name="Jones B.M."/>
            <person name="Lawson T."/>
            <person name="Leese F."/>
            <person name="Lindquist E."/>
            <person name="Lobanov A."/>
            <person name="Lomsadze A."/>
            <person name="Malik S.B."/>
            <person name="Marsh M.E."/>
            <person name="Mackinder L."/>
            <person name="Mock T."/>
            <person name="Mueller-Roeber B."/>
            <person name="Pagarete A."/>
            <person name="Parker M."/>
            <person name="Probert I."/>
            <person name="Quesneville H."/>
            <person name="Raines C."/>
            <person name="Rensing S.A."/>
            <person name="Riano-Pachon D.M."/>
            <person name="Richier S."/>
            <person name="Rokitta S."/>
            <person name="Shiraiwa Y."/>
            <person name="Soanes D.M."/>
            <person name="van der Giezen M."/>
            <person name="Wahlund T.M."/>
            <person name="Williams B."/>
            <person name="Wilson W."/>
            <person name="Wolfe G."/>
            <person name="Wurch L.L."/>
        </authorList>
    </citation>
    <scope>NUCLEOTIDE SEQUENCE</scope>
</reference>
<organism evidence="1 2">
    <name type="scientific">Emiliania huxleyi (strain CCMP1516)</name>
    <dbReference type="NCBI Taxonomy" id="280463"/>
    <lineage>
        <taxon>Eukaryota</taxon>
        <taxon>Haptista</taxon>
        <taxon>Haptophyta</taxon>
        <taxon>Prymnesiophyceae</taxon>
        <taxon>Isochrysidales</taxon>
        <taxon>Noelaerhabdaceae</taxon>
        <taxon>Emiliania</taxon>
    </lineage>
</organism>
<sequence>MPLDCTVWRRLLGNQKIGCLDGTRYTGRAVVRLAVSRKPLDQLSLVRAVPPLSSSSMLRPLTQKVREGEAVRAAVEAEQPELAAKLRADMCEAARLERCRHTVAHEEMLASIEGGLAYFALAVCRTAEGDVHKYRRAGVISSCYIEVMLTRDGKLITRNGCISFTMFGDIWTGDRHAVGLEKAKGLMRRQLQRGYRAVS</sequence>
<dbReference type="PaxDb" id="2903-EOD13298"/>
<reference evidence="1" key="2">
    <citation type="submission" date="2024-10" db="UniProtKB">
        <authorList>
            <consortium name="EnsemblProtists"/>
        </authorList>
    </citation>
    <scope>IDENTIFICATION</scope>
</reference>
<dbReference type="KEGG" id="ehx:EMIHUDRAFT_459574"/>
<name>A0A0D3IPW3_EMIH1</name>
<accession>A0A0D3IPW3</accession>
<dbReference type="Proteomes" id="UP000013827">
    <property type="component" value="Unassembled WGS sequence"/>
</dbReference>
<proteinExistence type="predicted"/>
<dbReference type="EnsemblProtists" id="EOD13298">
    <property type="protein sequence ID" value="EOD13298"/>
    <property type="gene ID" value="EMIHUDRAFT_459574"/>
</dbReference>
<dbReference type="GeneID" id="17259456"/>